<reference evidence="5 6" key="1">
    <citation type="submission" date="2015-01" db="EMBL/GenBank/DDBJ databases">
        <title>Evolution of Trichinella species and genotypes.</title>
        <authorList>
            <person name="Korhonen P.K."/>
            <person name="Edoardo P."/>
            <person name="Giuseppe L.R."/>
            <person name="Gasser R.B."/>
        </authorList>
    </citation>
    <scope>NUCLEOTIDE SEQUENCE [LARGE SCALE GENOMIC DNA]</scope>
    <source>
        <strain evidence="2">ISS13</strain>
        <strain evidence="1">ISS141</strain>
        <strain evidence="4">ISS176</strain>
        <strain evidence="3">ISS588</strain>
    </source>
</reference>
<dbReference type="Proteomes" id="UP000054632">
    <property type="component" value="Unassembled WGS sequence"/>
</dbReference>
<dbReference type="Proteomes" id="UP000054826">
    <property type="component" value="Unassembled WGS sequence"/>
</dbReference>
<evidence type="ECO:0000313" key="3">
    <source>
        <dbReference type="EMBL" id="KRZ03732.1"/>
    </source>
</evidence>
<dbReference type="EMBL" id="JYDS01000521">
    <property type="protein sequence ID" value="KRZ03732.1"/>
    <property type="molecule type" value="Genomic_DNA"/>
</dbReference>
<proteinExistence type="predicted"/>
<name>A0A0V0XDW8_TRIPS</name>
<evidence type="ECO:0000313" key="6">
    <source>
        <dbReference type="Proteomes" id="UP000054805"/>
    </source>
</evidence>
<evidence type="ECO:0000313" key="1">
    <source>
        <dbReference type="EMBL" id="KRX86202.1"/>
    </source>
</evidence>
<gene>
    <name evidence="2" type="ORF">T4A_3872</name>
    <name evidence="3" type="ORF">T4B_534</name>
    <name evidence="4" type="ORF">T4C_3077</name>
    <name evidence="1" type="ORF">T4E_10666</name>
</gene>
<evidence type="ECO:0000313" key="2">
    <source>
        <dbReference type="EMBL" id="KRY74457.1"/>
    </source>
</evidence>
<accession>A0A0V0XDW8</accession>
<sequence>MFIPFSSVIINRNATFEGDFLNCISLRVENTEDRCNAKLASFVIAGIPFASSAFNGEHNKQKRHPRKITDFVL</sequence>
<organism evidence="1 7">
    <name type="scientific">Trichinella pseudospiralis</name>
    <name type="common">Parasitic roundworm</name>
    <dbReference type="NCBI Taxonomy" id="6337"/>
    <lineage>
        <taxon>Eukaryota</taxon>
        <taxon>Metazoa</taxon>
        <taxon>Ecdysozoa</taxon>
        <taxon>Nematoda</taxon>
        <taxon>Enoplea</taxon>
        <taxon>Dorylaimia</taxon>
        <taxon>Trichinellida</taxon>
        <taxon>Trichinellidae</taxon>
        <taxon>Trichinella</taxon>
    </lineage>
</organism>
<protein>
    <submittedName>
        <fullName evidence="1">Uncharacterized protein</fullName>
    </submittedName>
</protein>
<comment type="caution">
    <text evidence="1">The sequence shown here is derived from an EMBL/GenBank/DDBJ whole genome shotgun (WGS) entry which is preliminary data.</text>
</comment>
<dbReference type="EMBL" id="JYDU01000427">
    <property type="protein sequence ID" value="KRX86202.1"/>
    <property type="molecule type" value="Genomic_DNA"/>
</dbReference>
<evidence type="ECO:0000313" key="7">
    <source>
        <dbReference type="Proteomes" id="UP000054815"/>
    </source>
</evidence>
<dbReference type="EMBL" id="JYDR01000025">
    <property type="protein sequence ID" value="KRY74457.1"/>
    <property type="molecule type" value="Genomic_DNA"/>
</dbReference>
<evidence type="ECO:0000313" key="5">
    <source>
        <dbReference type="Proteomes" id="UP000054632"/>
    </source>
</evidence>
<evidence type="ECO:0000313" key="4">
    <source>
        <dbReference type="EMBL" id="KRZ37914.1"/>
    </source>
</evidence>
<dbReference type="AlphaFoldDB" id="A0A0V0XDW8"/>
<dbReference type="Proteomes" id="UP000054805">
    <property type="component" value="Unassembled WGS sequence"/>
</dbReference>
<keyword evidence="6" id="KW-1185">Reference proteome</keyword>
<dbReference type="Proteomes" id="UP000054815">
    <property type="component" value="Unassembled WGS sequence"/>
</dbReference>
<dbReference type="EMBL" id="JYDV01000052">
    <property type="protein sequence ID" value="KRZ37914.1"/>
    <property type="molecule type" value="Genomic_DNA"/>
</dbReference>